<sequence>MQVINAVQIIDILGTNSIPIKVLAEDAEIYFAKTIFKTHPPLEDIINELIGNFIYSSWGIRVPEINVIKIENELLQRFITDNNIVTKYSDYNLEELFIIGVKEVVNQIDVDIHNLTITSKNDFNKFLNPYLFLDIAFCDIWLGNKDRRINNTNLLLVEDYGKLDFVAIDHTQLFANQINYKGLKITIMDSDLSNMLITTDFTKKICKFAEKEIISTYHNRILEKIGITLDVLPNFLDLLPSEIGLSKAGRKKIIEVLENQERNNRVANKLINLLR</sequence>
<dbReference type="RefSeq" id="WP_180906471.1">
    <property type="nucleotide sequence ID" value="NZ_CP040908.1"/>
</dbReference>
<proteinExistence type="predicted"/>
<protein>
    <recommendedName>
        <fullName evidence="1">HipA-like kinase domain-containing protein</fullName>
    </recommendedName>
</protein>
<dbReference type="GeneID" id="78401125"/>
<evidence type="ECO:0000313" key="3">
    <source>
        <dbReference type="Proteomes" id="UP000510643"/>
    </source>
</evidence>
<name>A0A7H9DRI8_9FLAO</name>
<gene>
    <name evidence="2" type="ORF">FH779_06635</name>
</gene>
<dbReference type="AlphaFoldDB" id="A0A7H9DRI8"/>
<dbReference type="Proteomes" id="UP000510643">
    <property type="component" value="Chromosome"/>
</dbReference>
<dbReference type="EMBL" id="CP040908">
    <property type="protein sequence ID" value="QLL57773.1"/>
    <property type="molecule type" value="Genomic_DNA"/>
</dbReference>
<reference evidence="2 3" key="1">
    <citation type="submission" date="2019-06" db="EMBL/GenBank/DDBJ databases">
        <title>Emergence of pandrug resistant Empedobacter falsenii in China.</title>
        <authorList>
            <person name="Dong N."/>
            <person name="Chen S."/>
            <person name="Zhang R."/>
        </authorList>
    </citation>
    <scope>NUCLEOTIDE SEQUENCE [LARGE SCALE GENOMIC DNA]</scope>
    <source>
        <strain evidence="2 3">1681-1</strain>
    </source>
</reference>
<dbReference type="InterPro" id="IPR046748">
    <property type="entry name" value="HipA_2"/>
</dbReference>
<dbReference type="Pfam" id="PF20613">
    <property type="entry name" value="HipA_2"/>
    <property type="match status" value="1"/>
</dbReference>
<dbReference type="KEGG" id="efal:FH779_06635"/>
<feature type="domain" description="HipA-like kinase" evidence="1">
    <location>
        <begin position="23"/>
        <end position="190"/>
    </location>
</feature>
<accession>A0A7H9DRI8</accession>
<keyword evidence="3" id="KW-1185">Reference proteome</keyword>
<organism evidence="2 3">
    <name type="scientific">Empedobacter falsenii</name>
    <dbReference type="NCBI Taxonomy" id="343874"/>
    <lineage>
        <taxon>Bacteria</taxon>
        <taxon>Pseudomonadati</taxon>
        <taxon>Bacteroidota</taxon>
        <taxon>Flavobacteriia</taxon>
        <taxon>Flavobacteriales</taxon>
        <taxon>Weeksellaceae</taxon>
        <taxon>Empedobacter</taxon>
    </lineage>
</organism>
<evidence type="ECO:0000259" key="1">
    <source>
        <dbReference type="Pfam" id="PF20613"/>
    </source>
</evidence>
<evidence type="ECO:0000313" key="2">
    <source>
        <dbReference type="EMBL" id="QLL57773.1"/>
    </source>
</evidence>